<evidence type="ECO:0000313" key="11">
    <source>
        <dbReference type="Proteomes" id="UP001597216"/>
    </source>
</evidence>
<proteinExistence type="predicted"/>
<evidence type="ECO:0000256" key="7">
    <source>
        <dbReference type="SAM" id="Phobius"/>
    </source>
</evidence>
<feature type="transmembrane region" description="Helical" evidence="7">
    <location>
        <begin position="21"/>
        <end position="44"/>
    </location>
</feature>
<sequence>MATSAQTLNDWTRAAPQGPAALVALMLLGVVGSTGFAWALSSLVVENGGALAALGLAAALGLRGVAAWGQARVAGRRARRICAAVRDRAVTRVLDRRRGAQETIGVDIAACVDEVEALQGYYARFAPAALEARLVPVAIALAVLLRSPISAAILVATLLPLVAVLALAGGAAGQAAANQLEVLARLSGLFVDRIRALPIILAFDAQDQVADQVAQAADGVAHRTMRVLRVALISSAALEFFAAVAVALTAVYCGFALLGLLPFKPPERLDLAAALYALALAPEFYAPLRRLAAAYHEKQLGEAAAERLHRLVEGEPARPVAKARAPLPAPHIIMTGAIRAFGPEQIGPVDAEIAPQSLAVILGPSGSGKTTLLGAMIGAEPLSAGEIRLNGVAASPDLDGRIAWSGQAPVFAPGSILDNLRAADPTLERQQALAMLNRVGLTEALSRWPMGLDTPLDERGSGLSGGERRRLALARALLKPSGLLVLDEPTAELDAECEAAVIALLREAARTRTVVVATHSPDLAAAADTLVRL</sequence>
<evidence type="ECO:0000313" key="10">
    <source>
        <dbReference type="EMBL" id="MFD1189160.1"/>
    </source>
</evidence>
<keyword evidence="5 7" id="KW-1133">Transmembrane helix</keyword>
<dbReference type="SUPFAM" id="SSF90123">
    <property type="entry name" value="ABC transporter transmembrane region"/>
    <property type="match status" value="1"/>
</dbReference>
<evidence type="ECO:0000256" key="3">
    <source>
        <dbReference type="ARBA" id="ARBA00022741"/>
    </source>
</evidence>
<keyword evidence="11" id="KW-1185">Reference proteome</keyword>
<dbReference type="InterPro" id="IPR017871">
    <property type="entry name" value="ABC_transporter-like_CS"/>
</dbReference>
<dbReference type="Gene3D" id="3.40.50.300">
    <property type="entry name" value="P-loop containing nucleotide triphosphate hydrolases"/>
    <property type="match status" value="1"/>
</dbReference>
<dbReference type="InterPro" id="IPR039421">
    <property type="entry name" value="Type_1_exporter"/>
</dbReference>
<evidence type="ECO:0000256" key="5">
    <source>
        <dbReference type="ARBA" id="ARBA00022989"/>
    </source>
</evidence>
<dbReference type="EMBL" id="JBHTLQ010000002">
    <property type="protein sequence ID" value="MFD1189160.1"/>
    <property type="molecule type" value="Genomic_DNA"/>
</dbReference>
<dbReference type="InterPro" id="IPR003439">
    <property type="entry name" value="ABC_transporter-like_ATP-bd"/>
</dbReference>
<dbReference type="InterPro" id="IPR036640">
    <property type="entry name" value="ABC1_TM_sf"/>
</dbReference>
<evidence type="ECO:0000259" key="8">
    <source>
        <dbReference type="PROSITE" id="PS50893"/>
    </source>
</evidence>
<evidence type="ECO:0000256" key="4">
    <source>
        <dbReference type="ARBA" id="ARBA00022840"/>
    </source>
</evidence>
<name>A0ABW3SXZ2_9CAUL</name>
<dbReference type="Proteomes" id="UP001597216">
    <property type="component" value="Unassembled WGS sequence"/>
</dbReference>
<dbReference type="InterPro" id="IPR027417">
    <property type="entry name" value="P-loop_NTPase"/>
</dbReference>
<keyword evidence="6 7" id="KW-0472">Membrane</keyword>
<gene>
    <name evidence="10" type="ORF">ACFQ27_01090</name>
</gene>
<feature type="transmembrane region" description="Helical" evidence="7">
    <location>
        <begin position="50"/>
        <end position="71"/>
    </location>
</feature>
<feature type="domain" description="ABC transporter" evidence="8">
    <location>
        <begin position="327"/>
        <end position="533"/>
    </location>
</feature>
<feature type="transmembrane region" description="Helical" evidence="7">
    <location>
        <begin position="151"/>
        <end position="172"/>
    </location>
</feature>
<comment type="subcellular location">
    <subcellularLocation>
        <location evidence="1">Cell membrane</location>
        <topology evidence="1">Multi-pass membrane protein</topology>
    </subcellularLocation>
</comment>
<dbReference type="SUPFAM" id="SSF52540">
    <property type="entry name" value="P-loop containing nucleoside triphosphate hydrolases"/>
    <property type="match status" value="1"/>
</dbReference>
<dbReference type="SMART" id="SM00382">
    <property type="entry name" value="AAA"/>
    <property type="match status" value="1"/>
</dbReference>
<protein>
    <submittedName>
        <fullName evidence="10">ATP-binding cassette domain-containing protein</fullName>
    </submittedName>
</protein>
<dbReference type="PROSITE" id="PS00211">
    <property type="entry name" value="ABC_TRANSPORTER_1"/>
    <property type="match status" value="1"/>
</dbReference>
<keyword evidence="2 7" id="KW-0812">Transmembrane</keyword>
<dbReference type="PANTHER" id="PTHR24221">
    <property type="entry name" value="ATP-BINDING CASSETTE SUB-FAMILY B"/>
    <property type="match status" value="1"/>
</dbReference>
<evidence type="ECO:0000256" key="1">
    <source>
        <dbReference type="ARBA" id="ARBA00004651"/>
    </source>
</evidence>
<evidence type="ECO:0000256" key="2">
    <source>
        <dbReference type="ARBA" id="ARBA00022692"/>
    </source>
</evidence>
<dbReference type="GO" id="GO:0005524">
    <property type="term" value="F:ATP binding"/>
    <property type="evidence" value="ECO:0007669"/>
    <property type="project" value="UniProtKB-KW"/>
</dbReference>
<dbReference type="InterPro" id="IPR003593">
    <property type="entry name" value="AAA+_ATPase"/>
</dbReference>
<accession>A0ABW3SXZ2</accession>
<reference evidence="11" key="1">
    <citation type="journal article" date="2019" name="Int. J. Syst. Evol. Microbiol.">
        <title>The Global Catalogue of Microorganisms (GCM) 10K type strain sequencing project: providing services to taxonomists for standard genome sequencing and annotation.</title>
        <authorList>
            <consortium name="The Broad Institute Genomics Platform"/>
            <consortium name="The Broad Institute Genome Sequencing Center for Infectious Disease"/>
            <person name="Wu L."/>
            <person name="Ma J."/>
        </authorList>
    </citation>
    <scope>NUCLEOTIDE SEQUENCE [LARGE SCALE GENOMIC DNA]</scope>
    <source>
        <strain evidence="11">CCUG 55074</strain>
    </source>
</reference>
<dbReference type="PROSITE" id="PS50893">
    <property type="entry name" value="ABC_TRANSPORTER_2"/>
    <property type="match status" value="1"/>
</dbReference>
<dbReference type="PROSITE" id="PS50929">
    <property type="entry name" value="ABC_TM1F"/>
    <property type="match status" value="1"/>
</dbReference>
<feature type="transmembrane region" description="Helical" evidence="7">
    <location>
        <begin position="125"/>
        <end position="145"/>
    </location>
</feature>
<comment type="caution">
    <text evidence="10">The sequence shown here is derived from an EMBL/GenBank/DDBJ whole genome shotgun (WGS) entry which is preliminary data.</text>
</comment>
<evidence type="ECO:0000259" key="9">
    <source>
        <dbReference type="PROSITE" id="PS50929"/>
    </source>
</evidence>
<dbReference type="PANTHER" id="PTHR24221:SF261">
    <property type="entry name" value="GLUTATHIONE_L-CYSTEINE TRANSPORT SYSTEM ATP-BINDING_PERMEASE PROTEIN CYDD"/>
    <property type="match status" value="1"/>
</dbReference>
<dbReference type="Pfam" id="PF00005">
    <property type="entry name" value="ABC_tran"/>
    <property type="match status" value="1"/>
</dbReference>
<evidence type="ECO:0000256" key="6">
    <source>
        <dbReference type="ARBA" id="ARBA00023136"/>
    </source>
</evidence>
<keyword evidence="4 10" id="KW-0067">ATP-binding</keyword>
<dbReference type="Pfam" id="PF00664">
    <property type="entry name" value="ABC_membrane"/>
    <property type="match status" value="1"/>
</dbReference>
<feature type="domain" description="ABC transmembrane type-1" evidence="9">
    <location>
        <begin position="20"/>
        <end position="300"/>
    </location>
</feature>
<organism evidence="10 11">
    <name type="scientific">Phenylobacterium conjunctum</name>
    <dbReference type="NCBI Taxonomy" id="1298959"/>
    <lineage>
        <taxon>Bacteria</taxon>
        <taxon>Pseudomonadati</taxon>
        <taxon>Pseudomonadota</taxon>
        <taxon>Alphaproteobacteria</taxon>
        <taxon>Caulobacterales</taxon>
        <taxon>Caulobacteraceae</taxon>
        <taxon>Phenylobacterium</taxon>
    </lineage>
</organism>
<dbReference type="Gene3D" id="1.20.1560.10">
    <property type="entry name" value="ABC transporter type 1, transmembrane domain"/>
    <property type="match status" value="1"/>
</dbReference>
<keyword evidence="3" id="KW-0547">Nucleotide-binding</keyword>
<dbReference type="InterPro" id="IPR011527">
    <property type="entry name" value="ABC1_TM_dom"/>
</dbReference>
<dbReference type="RefSeq" id="WP_377352064.1">
    <property type="nucleotide sequence ID" value="NZ_JBHTLQ010000002.1"/>
</dbReference>
<feature type="transmembrane region" description="Helical" evidence="7">
    <location>
        <begin position="230"/>
        <end position="263"/>
    </location>
</feature>